<accession>A0A2S7SVM4</accession>
<dbReference type="RefSeq" id="WP_105039680.1">
    <property type="nucleotide sequence ID" value="NZ_PPSL01000003.1"/>
</dbReference>
<keyword evidence="3" id="KW-1185">Reference proteome</keyword>
<feature type="transmembrane region" description="Helical" evidence="1">
    <location>
        <begin position="12"/>
        <end position="35"/>
    </location>
</feature>
<feature type="transmembrane region" description="Helical" evidence="1">
    <location>
        <begin position="70"/>
        <end position="87"/>
    </location>
</feature>
<dbReference type="AlphaFoldDB" id="A0A2S7SVM4"/>
<dbReference type="EMBL" id="PPSL01000003">
    <property type="protein sequence ID" value="PQJ10953.1"/>
    <property type="molecule type" value="Genomic_DNA"/>
</dbReference>
<keyword evidence="1" id="KW-0812">Transmembrane</keyword>
<proteinExistence type="predicted"/>
<evidence type="ECO:0000313" key="3">
    <source>
        <dbReference type="Proteomes" id="UP000239872"/>
    </source>
</evidence>
<comment type="caution">
    <text evidence="2">The sequence shown here is derived from an EMBL/GenBank/DDBJ whole genome shotgun (WGS) entry which is preliminary data.</text>
</comment>
<evidence type="ECO:0000313" key="2">
    <source>
        <dbReference type="EMBL" id="PQJ10953.1"/>
    </source>
</evidence>
<reference evidence="2 3" key="1">
    <citation type="submission" date="2018-01" db="EMBL/GenBank/DDBJ databases">
        <title>A novel member of the phylum Bacteroidetes isolated from glacier ice.</title>
        <authorList>
            <person name="Liu Q."/>
            <person name="Xin Y.-H."/>
        </authorList>
    </citation>
    <scope>NUCLEOTIDE SEQUENCE [LARGE SCALE GENOMIC DNA]</scope>
    <source>
        <strain evidence="2 3">RB1R16</strain>
    </source>
</reference>
<feature type="transmembrane region" description="Helical" evidence="1">
    <location>
        <begin position="47"/>
        <end position="63"/>
    </location>
</feature>
<sequence>MRDLKTFFKDIITKPPVVFPLVALFHVVLLLWTVYSLVQQPGTSTEISVLWMLAYTTLWLATADMRKWGAMGYVVVTVVGIVIFLNAKQQYTWIQYETPMFISDMLFCFFIMFYFKRFR</sequence>
<name>A0A2S7SVM4_9BACT</name>
<gene>
    <name evidence="2" type="ORF">CJD36_013360</name>
</gene>
<keyword evidence="1" id="KW-1133">Transmembrane helix</keyword>
<feature type="transmembrane region" description="Helical" evidence="1">
    <location>
        <begin position="93"/>
        <end position="115"/>
    </location>
</feature>
<keyword evidence="1" id="KW-0472">Membrane</keyword>
<protein>
    <submittedName>
        <fullName evidence="2">Uncharacterized protein</fullName>
    </submittedName>
</protein>
<dbReference type="OrthoDB" id="678623at2"/>
<evidence type="ECO:0000256" key="1">
    <source>
        <dbReference type="SAM" id="Phobius"/>
    </source>
</evidence>
<dbReference type="Proteomes" id="UP000239872">
    <property type="component" value="Unassembled WGS sequence"/>
</dbReference>
<organism evidence="2 3">
    <name type="scientific">Flavipsychrobacter stenotrophus</name>
    <dbReference type="NCBI Taxonomy" id="2077091"/>
    <lineage>
        <taxon>Bacteria</taxon>
        <taxon>Pseudomonadati</taxon>
        <taxon>Bacteroidota</taxon>
        <taxon>Chitinophagia</taxon>
        <taxon>Chitinophagales</taxon>
        <taxon>Chitinophagaceae</taxon>
        <taxon>Flavipsychrobacter</taxon>
    </lineage>
</organism>